<accession>A0A8C3P956</accession>
<keyword evidence="1" id="KW-1133">Transmembrane helix</keyword>
<keyword evidence="1" id="KW-0472">Membrane</keyword>
<evidence type="ECO:0000259" key="2">
    <source>
        <dbReference type="Pfam" id="PF15055"/>
    </source>
</evidence>
<sequence length="98" mass="10263">MGSNSSGGNGSCPRRGDCFHQGMPKGGLAQRPCWGCRILSGSVLIGAGFWVYLGSRRVISRGIASSVGNIVQLVFAASEYLLCCGVIILADPFGKLKK</sequence>
<evidence type="ECO:0000256" key="1">
    <source>
        <dbReference type="SAM" id="Phobius"/>
    </source>
</evidence>
<feature type="domain" description="Distal membrane-arm assembly complex protein 1-like" evidence="2">
    <location>
        <begin position="33"/>
        <end position="78"/>
    </location>
</feature>
<keyword evidence="4" id="KW-1185">Reference proteome</keyword>
<proteinExistence type="predicted"/>
<organism evidence="3 4">
    <name type="scientific">Chrysemys picta bellii</name>
    <name type="common">Western painted turtle</name>
    <name type="synonym">Emys bellii</name>
    <dbReference type="NCBI Taxonomy" id="8478"/>
    <lineage>
        <taxon>Eukaryota</taxon>
        <taxon>Metazoa</taxon>
        <taxon>Chordata</taxon>
        <taxon>Craniata</taxon>
        <taxon>Vertebrata</taxon>
        <taxon>Euteleostomi</taxon>
        <taxon>Archelosauria</taxon>
        <taxon>Testudinata</taxon>
        <taxon>Testudines</taxon>
        <taxon>Cryptodira</taxon>
        <taxon>Durocryptodira</taxon>
        <taxon>Testudinoidea</taxon>
        <taxon>Emydidae</taxon>
        <taxon>Chrysemys</taxon>
    </lineage>
</organism>
<dbReference type="PANTHER" id="PTHR36469:SF1">
    <property type="entry name" value="DISTAL MEMBRANE-ARM ASSEMBLY COMPLEX PROTEIN 1"/>
    <property type="match status" value="1"/>
</dbReference>
<dbReference type="InterPro" id="IPR028036">
    <property type="entry name" value="DMAC1-like_dom"/>
</dbReference>
<evidence type="ECO:0000313" key="3">
    <source>
        <dbReference type="Ensembl" id="ENSCPBP00000025216.1"/>
    </source>
</evidence>
<dbReference type="GeneTree" id="ENSGT01010000222658"/>
<evidence type="ECO:0000313" key="4">
    <source>
        <dbReference type="Proteomes" id="UP000694380"/>
    </source>
</evidence>
<dbReference type="Pfam" id="PF15055">
    <property type="entry name" value="DMAC1_Dmo2"/>
    <property type="match status" value="1"/>
</dbReference>
<feature type="transmembrane region" description="Helical" evidence="1">
    <location>
        <begin position="73"/>
        <end position="93"/>
    </location>
</feature>
<dbReference type="PANTHER" id="PTHR36469">
    <property type="entry name" value="DISTAL MEMBRANE-ARM ASSEMBLY COMPLEX PROTEIN 1"/>
    <property type="match status" value="1"/>
</dbReference>
<dbReference type="InterPro" id="IPR053117">
    <property type="entry name" value="DMAC_Protein"/>
</dbReference>
<dbReference type="Proteomes" id="UP000694380">
    <property type="component" value="Unplaced"/>
</dbReference>
<keyword evidence="1" id="KW-0812">Transmembrane</keyword>
<reference evidence="3" key="1">
    <citation type="submission" date="2025-08" db="UniProtKB">
        <authorList>
            <consortium name="Ensembl"/>
        </authorList>
    </citation>
    <scope>IDENTIFICATION</scope>
</reference>
<name>A0A8C3P956_CHRPI</name>
<dbReference type="AlphaFoldDB" id="A0A8C3P956"/>
<dbReference type="Ensembl" id="ENSCPBT00000029714.1">
    <property type="protein sequence ID" value="ENSCPBP00000025216.1"/>
    <property type="gene ID" value="ENSCPBG00000017944.1"/>
</dbReference>
<reference evidence="3" key="2">
    <citation type="submission" date="2025-09" db="UniProtKB">
        <authorList>
            <consortium name="Ensembl"/>
        </authorList>
    </citation>
    <scope>IDENTIFICATION</scope>
</reference>
<protein>
    <recommendedName>
        <fullName evidence="2">Distal membrane-arm assembly complex protein 1-like domain-containing protein</fullName>
    </recommendedName>
</protein>
<feature type="transmembrane region" description="Helical" evidence="1">
    <location>
        <begin position="34"/>
        <end position="53"/>
    </location>
</feature>